<feature type="transmembrane region" description="Helical" evidence="1">
    <location>
        <begin position="96"/>
        <end position="118"/>
    </location>
</feature>
<keyword evidence="1" id="KW-1133">Transmembrane helix</keyword>
<dbReference type="InterPro" id="IPR006750">
    <property type="entry name" value="YdcZ"/>
</dbReference>
<dbReference type="PANTHER" id="PTHR34821:SF2">
    <property type="entry name" value="INNER MEMBRANE PROTEIN YDCZ"/>
    <property type="match status" value="1"/>
</dbReference>
<feature type="transmembrane region" description="Helical" evidence="1">
    <location>
        <begin position="130"/>
        <end position="148"/>
    </location>
</feature>
<evidence type="ECO:0000256" key="1">
    <source>
        <dbReference type="SAM" id="Phobius"/>
    </source>
</evidence>
<keyword evidence="1" id="KW-0472">Membrane</keyword>
<gene>
    <name evidence="2" type="ORF">ABNW52_04990</name>
</gene>
<dbReference type="PANTHER" id="PTHR34821">
    <property type="entry name" value="INNER MEMBRANE PROTEIN YDCZ"/>
    <property type="match status" value="1"/>
</dbReference>
<feature type="transmembrane region" description="Helical" evidence="1">
    <location>
        <begin position="69"/>
        <end position="90"/>
    </location>
</feature>
<comment type="caution">
    <text evidence="2">The sequence shown here is derived from an EMBL/GenBank/DDBJ whole genome shotgun (WGS) entry which is preliminary data.</text>
</comment>
<dbReference type="RefSeq" id="WP_349584849.1">
    <property type="nucleotide sequence ID" value="NZ_JBEFLD010000002.1"/>
</dbReference>
<evidence type="ECO:0000313" key="3">
    <source>
        <dbReference type="Proteomes" id="UP001433638"/>
    </source>
</evidence>
<name>A0ABV1M163_9NEIS</name>
<dbReference type="Pfam" id="PF04657">
    <property type="entry name" value="DMT_YdcZ"/>
    <property type="match status" value="1"/>
</dbReference>
<feature type="transmembrane region" description="Helical" evidence="1">
    <location>
        <begin position="36"/>
        <end position="57"/>
    </location>
</feature>
<reference evidence="2" key="1">
    <citation type="submission" date="2024-06" db="EMBL/GenBank/DDBJ databases">
        <title>Genome sequence of Vogesella sp. MAHUQ-64.</title>
        <authorList>
            <person name="Huq M.A."/>
        </authorList>
    </citation>
    <scope>NUCLEOTIDE SEQUENCE</scope>
    <source>
        <strain evidence="2">MAHUQ-64</strain>
    </source>
</reference>
<keyword evidence="3" id="KW-1185">Reference proteome</keyword>
<accession>A0ABV1M163</accession>
<dbReference type="Proteomes" id="UP001433638">
    <property type="component" value="Unassembled WGS sequence"/>
</dbReference>
<organism evidence="2 3">
    <name type="scientific">Vogesella oryzagri</name>
    <dbReference type="NCBI Taxonomy" id="3160864"/>
    <lineage>
        <taxon>Bacteria</taxon>
        <taxon>Pseudomonadati</taxon>
        <taxon>Pseudomonadota</taxon>
        <taxon>Betaproteobacteria</taxon>
        <taxon>Neisseriales</taxon>
        <taxon>Chromobacteriaceae</taxon>
        <taxon>Vogesella</taxon>
    </lineage>
</organism>
<keyword evidence="1" id="KW-0812">Transmembrane</keyword>
<sequence>MNALFLPLAFVIGIVVPLQAAINNQLKALIGGSPIMAALVSFLVGSVTLAIAALLTGQRWVGLAALPKAEWWMLTGGVLGALFVFGTTLLAPRLGVAVMLSLIIAGQVCASLLFDRYGWLGMPLKEINSWRLLGALLVIAGVLLVNLGDKIGRA</sequence>
<evidence type="ECO:0000313" key="2">
    <source>
        <dbReference type="EMBL" id="MEQ6289969.1"/>
    </source>
</evidence>
<protein>
    <submittedName>
        <fullName evidence="2">DMT family transporter</fullName>
    </submittedName>
</protein>
<dbReference type="EMBL" id="JBEFLD010000002">
    <property type="protein sequence ID" value="MEQ6289969.1"/>
    <property type="molecule type" value="Genomic_DNA"/>
</dbReference>
<proteinExistence type="predicted"/>